<proteinExistence type="predicted"/>
<dbReference type="Pfam" id="PF14004">
    <property type="entry name" value="DUF4227"/>
    <property type="match status" value="1"/>
</dbReference>
<comment type="caution">
    <text evidence="2">The sequence shown here is derived from an EMBL/GenBank/DDBJ whole genome shotgun (WGS) entry which is preliminary data.</text>
</comment>
<keyword evidence="1" id="KW-0812">Transmembrane</keyword>
<reference evidence="2 3" key="1">
    <citation type="submission" date="2021-04" db="EMBL/GenBank/DDBJ databases">
        <title>Draft genome sequence of Paenibacillus cisolokensis, LC2-13A.</title>
        <authorList>
            <person name="Uke A."/>
            <person name="Chhe C."/>
            <person name="Baramee S."/>
            <person name="Kosugi A."/>
        </authorList>
    </citation>
    <scope>NUCLEOTIDE SEQUENCE [LARGE SCALE GENOMIC DNA]</scope>
    <source>
        <strain evidence="2 3">LC2-13A</strain>
    </source>
</reference>
<dbReference type="Proteomes" id="UP000680304">
    <property type="component" value="Unassembled WGS sequence"/>
</dbReference>
<protein>
    <recommendedName>
        <fullName evidence="4">DUF4227 domain-containing protein</fullName>
    </recommendedName>
</protein>
<sequence>MVVSVRKWVGNLLFMTVFLALFLVVSGGYRWLLDFISPVDPYREPQGEAVKAFRQLETYPEGGSVVDTLRWFYWYGQ</sequence>
<evidence type="ECO:0000313" key="3">
    <source>
        <dbReference type="Proteomes" id="UP000680304"/>
    </source>
</evidence>
<evidence type="ECO:0008006" key="4">
    <source>
        <dbReference type="Google" id="ProtNLM"/>
    </source>
</evidence>
<gene>
    <name evidence="2" type="ORF">PACILC2_52930</name>
</gene>
<dbReference type="EMBL" id="BOVJ01000203">
    <property type="protein sequence ID" value="GIQ66725.1"/>
    <property type="molecule type" value="Genomic_DNA"/>
</dbReference>
<dbReference type="RefSeq" id="WP_062493281.1">
    <property type="nucleotide sequence ID" value="NZ_BOVJ01000203.1"/>
</dbReference>
<keyword evidence="1" id="KW-1133">Transmembrane helix</keyword>
<keyword evidence="3" id="KW-1185">Reference proteome</keyword>
<accession>A0ABQ4NER5</accession>
<dbReference type="InterPro" id="IPR025321">
    <property type="entry name" value="DUF4227"/>
</dbReference>
<keyword evidence="1" id="KW-0472">Membrane</keyword>
<evidence type="ECO:0000256" key="1">
    <source>
        <dbReference type="SAM" id="Phobius"/>
    </source>
</evidence>
<name>A0ABQ4NER5_9BACL</name>
<evidence type="ECO:0000313" key="2">
    <source>
        <dbReference type="EMBL" id="GIQ66725.1"/>
    </source>
</evidence>
<feature type="transmembrane region" description="Helical" evidence="1">
    <location>
        <begin position="12"/>
        <end position="32"/>
    </location>
</feature>
<organism evidence="2 3">
    <name type="scientific">Paenibacillus cisolokensis</name>
    <dbReference type="NCBI Taxonomy" id="1658519"/>
    <lineage>
        <taxon>Bacteria</taxon>
        <taxon>Bacillati</taxon>
        <taxon>Bacillota</taxon>
        <taxon>Bacilli</taxon>
        <taxon>Bacillales</taxon>
        <taxon>Paenibacillaceae</taxon>
        <taxon>Paenibacillus</taxon>
    </lineage>
</organism>